<name>A0ABR9KSE8_9ACTN</name>
<dbReference type="InterPro" id="IPR018114">
    <property type="entry name" value="TRYPSIN_HIS"/>
</dbReference>
<evidence type="ECO:0008006" key="4">
    <source>
        <dbReference type="Google" id="ProtNLM"/>
    </source>
</evidence>
<comment type="caution">
    <text evidence="2">The sequence shown here is derived from an EMBL/GenBank/DDBJ whole genome shotgun (WGS) entry which is preliminary data.</text>
</comment>
<dbReference type="Proteomes" id="UP000661607">
    <property type="component" value="Unassembled WGS sequence"/>
</dbReference>
<sequence>MPAAADTPTPTASPTSTAIPTPLLTSTATSTPKPTPPVEEKPFSYLPAGTLDKMKAQAPLKDAADKIQAVLVQLPGGTRDPRGHGFAGIKIEEDRLHIWWKGPLPRTVSTAIEKARSSVRVDVSEAKFSREKLLWEAEKIKKEVYGNPAGEIHGLLVKGDGSGLLAATDATVGANARSEVLKSYISMSSLTVPIEVVQRPRVRSAGRLNDTPSYYGGGRMLNDRGAGCTLGFPVVANDTGYPYIVTASHCGYWNMNVRNGDGSRNIGPFVAERVAEDLALVIPNEGGASSLMWDGGVPGGENTSPEFTKEIKGWSHVIPGEWLCTSGSYSGAVCLWQVENNFPLGYCGTDGWGTYECYGDMFGAWQVEGKRGCRGGDSGGPVFSLSADYSYVIAEGIMSGCNDYPGDGDHLYFQDFATVVSIYNVRPRL</sequence>
<proteinExistence type="predicted"/>
<dbReference type="InterPro" id="IPR009003">
    <property type="entry name" value="Peptidase_S1_PA"/>
</dbReference>
<gene>
    <name evidence="2" type="ORF">H4W81_007226</name>
</gene>
<dbReference type="Gene3D" id="2.40.10.10">
    <property type="entry name" value="Trypsin-like serine proteases"/>
    <property type="match status" value="2"/>
</dbReference>
<dbReference type="InterPro" id="IPR043504">
    <property type="entry name" value="Peptidase_S1_PA_chymotrypsin"/>
</dbReference>
<organism evidence="2 3">
    <name type="scientific">Nonomuraea africana</name>
    <dbReference type="NCBI Taxonomy" id="46171"/>
    <lineage>
        <taxon>Bacteria</taxon>
        <taxon>Bacillati</taxon>
        <taxon>Actinomycetota</taxon>
        <taxon>Actinomycetes</taxon>
        <taxon>Streptosporangiales</taxon>
        <taxon>Streptosporangiaceae</taxon>
        <taxon>Nonomuraea</taxon>
    </lineage>
</organism>
<dbReference type="RefSeq" id="WP_192778828.1">
    <property type="nucleotide sequence ID" value="NZ_BAAASY010000008.1"/>
</dbReference>
<accession>A0ABR9KSE8</accession>
<reference evidence="2 3" key="1">
    <citation type="submission" date="2020-10" db="EMBL/GenBank/DDBJ databases">
        <title>Sequencing the genomes of 1000 actinobacteria strains.</title>
        <authorList>
            <person name="Klenk H.-P."/>
        </authorList>
    </citation>
    <scope>NUCLEOTIDE SEQUENCE [LARGE SCALE GENOMIC DNA]</scope>
    <source>
        <strain evidence="2 3">DSM 43748</strain>
    </source>
</reference>
<evidence type="ECO:0000313" key="3">
    <source>
        <dbReference type="Proteomes" id="UP000661607"/>
    </source>
</evidence>
<dbReference type="EMBL" id="JADBEF010000001">
    <property type="protein sequence ID" value="MBE1564447.1"/>
    <property type="molecule type" value="Genomic_DNA"/>
</dbReference>
<dbReference type="SUPFAM" id="SSF50494">
    <property type="entry name" value="Trypsin-like serine proteases"/>
    <property type="match status" value="1"/>
</dbReference>
<protein>
    <recommendedName>
        <fullName evidence="4">Trypsin-like serine protease</fullName>
    </recommendedName>
</protein>
<evidence type="ECO:0000256" key="1">
    <source>
        <dbReference type="SAM" id="MobiDB-lite"/>
    </source>
</evidence>
<feature type="region of interest" description="Disordered" evidence="1">
    <location>
        <begin position="1"/>
        <end position="45"/>
    </location>
</feature>
<feature type="compositionally biased region" description="Low complexity" evidence="1">
    <location>
        <begin position="1"/>
        <end position="32"/>
    </location>
</feature>
<keyword evidence="3" id="KW-1185">Reference proteome</keyword>
<evidence type="ECO:0000313" key="2">
    <source>
        <dbReference type="EMBL" id="MBE1564447.1"/>
    </source>
</evidence>
<dbReference type="PROSITE" id="PS00134">
    <property type="entry name" value="TRYPSIN_HIS"/>
    <property type="match status" value="1"/>
</dbReference>